<evidence type="ECO:0000256" key="2">
    <source>
        <dbReference type="ARBA" id="ARBA00022692"/>
    </source>
</evidence>
<evidence type="ECO:0000256" key="1">
    <source>
        <dbReference type="ARBA" id="ARBA00004141"/>
    </source>
</evidence>
<dbReference type="PROSITE" id="PS50261">
    <property type="entry name" value="G_PROTEIN_RECEP_F2_4"/>
    <property type="match status" value="1"/>
</dbReference>
<dbReference type="Proteomes" id="UP001642483">
    <property type="component" value="Unassembled WGS sequence"/>
</dbReference>
<dbReference type="Pfam" id="PF00002">
    <property type="entry name" value="7tm_2"/>
    <property type="match status" value="1"/>
</dbReference>
<comment type="caution">
    <text evidence="7">The sequence shown here is derived from an EMBL/GenBank/DDBJ whole genome shotgun (WGS) entry which is preliminary data.</text>
</comment>
<feature type="domain" description="G-protein coupled receptors family 2 profile 2" evidence="6">
    <location>
        <begin position="1"/>
        <end position="218"/>
    </location>
</feature>
<sequence>MIAYIFFLAGIEQTGQQDVCLAMAILLHYFFLTSWFWMAVYAQRLYVTISKASFIQEKGNFIKGYVFAYGVPALIAALNAGITLGYLDNQDDLKETDDCEKVSHYLSNDHCWIHQHSLYFGFLILICLIFVGNLVVIILTMKTIYDRRKIRRTPEQSLTKREVEMLLTMTFQLGLTWAIGLFLLISSDTTYVLVLNWIFTLLNAFQGIFIFYFACVRRQEIFKLWSDPIRNRCCASKEDMANSSKGQQFATKTSISKHNQVE</sequence>
<keyword evidence="2 5" id="KW-0812">Transmembrane</keyword>
<evidence type="ECO:0000256" key="4">
    <source>
        <dbReference type="ARBA" id="ARBA00023136"/>
    </source>
</evidence>
<dbReference type="Gene3D" id="1.20.1070.10">
    <property type="entry name" value="Rhodopsin 7-helix transmembrane proteins"/>
    <property type="match status" value="1"/>
</dbReference>
<feature type="transmembrane region" description="Helical" evidence="5">
    <location>
        <begin position="191"/>
        <end position="214"/>
    </location>
</feature>
<comment type="subcellular location">
    <subcellularLocation>
        <location evidence="1">Membrane</location>
        <topology evidence="1">Multi-pass membrane protein</topology>
    </subcellularLocation>
</comment>
<keyword evidence="4 5" id="KW-0472">Membrane</keyword>
<dbReference type="PANTHER" id="PTHR45692:SF1">
    <property type="entry name" value="G-PROTEIN COUPLED RECEPTORS FAMILY 2 PROFILE 2 DOMAIN-CONTAINING PROTEIN"/>
    <property type="match status" value="1"/>
</dbReference>
<feature type="transmembrane region" description="Helical" evidence="5">
    <location>
        <begin position="66"/>
        <end position="87"/>
    </location>
</feature>
<evidence type="ECO:0000313" key="8">
    <source>
        <dbReference type="Proteomes" id="UP001642483"/>
    </source>
</evidence>
<proteinExistence type="predicted"/>
<evidence type="ECO:0000259" key="6">
    <source>
        <dbReference type="PROSITE" id="PS50261"/>
    </source>
</evidence>
<feature type="transmembrane region" description="Helical" evidence="5">
    <location>
        <begin position="26"/>
        <end position="46"/>
    </location>
</feature>
<gene>
    <name evidence="7" type="ORF">CVLEPA_LOCUS27895</name>
</gene>
<feature type="transmembrane region" description="Helical" evidence="5">
    <location>
        <begin position="166"/>
        <end position="185"/>
    </location>
</feature>
<feature type="transmembrane region" description="Helical" evidence="5">
    <location>
        <begin position="118"/>
        <end position="145"/>
    </location>
</feature>
<dbReference type="SUPFAM" id="SSF81321">
    <property type="entry name" value="Family A G protein-coupled receptor-like"/>
    <property type="match status" value="1"/>
</dbReference>
<dbReference type="EMBL" id="CAWYQH010000141">
    <property type="protein sequence ID" value="CAK8694530.1"/>
    <property type="molecule type" value="Genomic_DNA"/>
</dbReference>
<dbReference type="InterPro" id="IPR017981">
    <property type="entry name" value="GPCR_2-like_7TM"/>
</dbReference>
<protein>
    <recommendedName>
        <fullName evidence="6">G-protein coupled receptors family 2 profile 2 domain-containing protein</fullName>
    </recommendedName>
</protein>
<dbReference type="InterPro" id="IPR000832">
    <property type="entry name" value="GPCR_2_secretin-like"/>
</dbReference>
<evidence type="ECO:0000256" key="5">
    <source>
        <dbReference type="SAM" id="Phobius"/>
    </source>
</evidence>
<accession>A0ABP0GWA0</accession>
<name>A0ABP0GWA0_CLALP</name>
<keyword evidence="8" id="KW-1185">Reference proteome</keyword>
<organism evidence="7 8">
    <name type="scientific">Clavelina lepadiformis</name>
    <name type="common">Light-bulb sea squirt</name>
    <name type="synonym">Ascidia lepadiformis</name>
    <dbReference type="NCBI Taxonomy" id="159417"/>
    <lineage>
        <taxon>Eukaryota</taxon>
        <taxon>Metazoa</taxon>
        <taxon>Chordata</taxon>
        <taxon>Tunicata</taxon>
        <taxon>Ascidiacea</taxon>
        <taxon>Aplousobranchia</taxon>
        <taxon>Clavelinidae</taxon>
        <taxon>Clavelina</taxon>
    </lineage>
</organism>
<evidence type="ECO:0000256" key="3">
    <source>
        <dbReference type="ARBA" id="ARBA00022989"/>
    </source>
</evidence>
<keyword evidence="3 5" id="KW-1133">Transmembrane helix</keyword>
<evidence type="ECO:0000313" key="7">
    <source>
        <dbReference type="EMBL" id="CAK8694530.1"/>
    </source>
</evidence>
<reference evidence="7 8" key="1">
    <citation type="submission" date="2024-02" db="EMBL/GenBank/DDBJ databases">
        <authorList>
            <person name="Daric V."/>
            <person name="Darras S."/>
        </authorList>
    </citation>
    <scope>NUCLEOTIDE SEQUENCE [LARGE SCALE GENOMIC DNA]</scope>
</reference>
<dbReference type="PANTHER" id="PTHR45692">
    <property type="entry name" value="G_PROTEIN_RECEP_F2_4 DOMAIN-CONTAINING PROTEIN"/>
    <property type="match status" value="1"/>
</dbReference>